<sequence length="596" mass="69141">MPKIMITKIVDCECGTQLLPLEQKNFCCNAILGHYNLPLRPLLSILQNTYMSNFNGVINLQHPHAFTVNGRAYHKIHSANTEGYPVNWFVYDANARNNIVNRYGLNQDIVNLIKQELEAINPFIRANAEIAACTIVHSTAIMQEQCVQIWCINKNKPEYINILNKNYEALQYPLFFSLWQNRLAFHLLGQLFNKYLVDMFSRADDKHLQFIRKEQCRFRKGGQEEDESLGDEAELHPENIYLPASHTFSYRCYTEDITNQFTLPPNTYLEKECIECHQREKYYLRMLLNYCAARSFEDLRKVNRILYSIFQDAAHALELLDDTNEYEQCFAKAISYNCTPGQLCLLFCHLILEEKEKIVCLLNIEQKKIYQEIIQHIQENKPLTVFIYEYNEEGCKCKINPNSERAELIRESSVISWDELAMAQKGNIEADILLQYSNQSNYLLFGTLKVYNLQKPVRNANDLIYSQFMDDIGNGTNRENVTLTFLNTTYKLNDIINFTFPTHILNNPTTCLQQAILCPLNIEVNSINSTILQQVEGEEFNLYSVDNLADNENNNILENQRYQRNIVTIELLNSLNVPGVPKHCLILKCGCIATIM</sequence>
<comment type="caution">
    <text evidence="1">The sequence shown here is derived from an EMBL/GenBank/DDBJ whole genome shotgun (WGS) entry which is preliminary data.</text>
</comment>
<accession>A0ABN7UPT2</accession>
<proteinExistence type="predicted"/>
<evidence type="ECO:0000313" key="1">
    <source>
        <dbReference type="EMBL" id="CAG8646155.1"/>
    </source>
</evidence>
<dbReference type="EMBL" id="CAJVQB010004805">
    <property type="protein sequence ID" value="CAG8646155.1"/>
    <property type="molecule type" value="Genomic_DNA"/>
</dbReference>
<evidence type="ECO:0000313" key="2">
    <source>
        <dbReference type="Proteomes" id="UP000789901"/>
    </source>
</evidence>
<name>A0ABN7UPT2_GIGMA</name>
<organism evidence="1 2">
    <name type="scientific">Gigaspora margarita</name>
    <dbReference type="NCBI Taxonomy" id="4874"/>
    <lineage>
        <taxon>Eukaryota</taxon>
        <taxon>Fungi</taxon>
        <taxon>Fungi incertae sedis</taxon>
        <taxon>Mucoromycota</taxon>
        <taxon>Glomeromycotina</taxon>
        <taxon>Glomeromycetes</taxon>
        <taxon>Diversisporales</taxon>
        <taxon>Gigasporaceae</taxon>
        <taxon>Gigaspora</taxon>
    </lineage>
</organism>
<dbReference type="Proteomes" id="UP000789901">
    <property type="component" value="Unassembled WGS sequence"/>
</dbReference>
<keyword evidence="2" id="KW-1185">Reference proteome</keyword>
<reference evidence="1 2" key="1">
    <citation type="submission" date="2021-06" db="EMBL/GenBank/DDBJ databases">
        <authorList>
            <person name="Kallberg Y."/>
            <person name="Tangrot J."/>
            <person name="Rosling A."/>
        </authorList>
    </citation>
    <scope>NUCLEOTIDE SEQUENCE [LARGE SCALE GENOMIC DNA]</scope>
    <source>
        <strain evidence="1 2">120-4 pot B 10/14</strain>
    </source>
</reference>
<gene>
    <name evidence="1" type="ORF">GMARGA_LOCUS9106</name>
</gene>
<protein>
    <submittedName>
        <fullName evidence="1">32921_t:CDS:1</fullName>
    </submittedName>
</protein>
<dbReference type="PANTHER" id="PTHR10492">
    <property type="match status" value="1"/>
</dbReference>